<keyword evidence="4" id="KW-1015">Disulfide bond</keyword>
<evidence type="ECO:0000313" key="8">
    <source>
        <dbReference type="EMBL" id="PCG66459.1"/>
    </source>
</evidence>
<dbReference type="EC" id="3.1.1.-" evidence="6"/>
<dbReference type="AlphaFoldDB" id="A0A2A4J3L3"/>
<feature type="domain" description="Carboxylesterase type B" evidence="7">
    <location>
        <begin position="23"/>
        <end position="525"/>
    </location>
</feature>
<dbReference type="InterPro" id="IPR050309">
    <property type="entry name" value="Type-B_Carboxylest/Lipase"/>
</dbReference>
<evidence type="ECO:0000256" key="3">
    <source>
        <dbReference type="ARBA" id="ARBA00022801"/>
    </source>
</evidence>
<evidence type="ECO:0000259" key="7">
    <source>
        <dbReference type="Pfam" id="PF00135"/>
    </source>
</evidence>
<keyword evidence="5" id="KW-0325">Glycoprotein</keyword>
<organism evidence="8">
    <name type="scientific">Heliothis virescens</name>
    <name type="common">Tobacco budworm moth</name>
    <dbReference type="NCBI Taxonomy" id="7102"/>
    <lineage>
        <taxon>Eukaryota</taxon>
        <taxon>Metazoa</taxon>
        <taxon>Ecdysozoa</taxon>
        <taxon>Arthropoda</taxon>
        <taxon>Hexapoda</taxon>
        <taxon>Insecta</taxon>
        <taxon>Pterygota</taxon>
        <taxon>Neoptera</taxon>
        <taxon>Endopterygota</taxon>
        <taxon>Lepidoptera</taxon>
        <taxon>Glossata</taxon>
        <taxon>Ditrysia</taxon>
        <taxon>Noctuoidea</taxon>
        <taxon>Noctuidae</taxon>
        <taxon>Heliothinae</taxon>
        <taxon>Heliothis</taxon>
    </lineage>
</organism>
<gene>
    <name evidence="8" type="ORF">B5V51_7668</name>
</gene>
<dbReference type="EMBL" id="NWSH01003365">
    <property type="protein sequence ID" value="PCG66459.1"/>
    <property type="molecule type" value="Genomic_DNA"/>
</dbReference>
<evidence type="ECO:0000256" key="1">
    <source>
        <dbReference type="ARBA" id="ARBA00005964"/>
    </source>
</evidence>
<dbReference type="GO" id="GO:0052689">
    <property type="term" value="F:carboxylic ester hydrolase activity"/>
    <property type="evidence" value="ECO:0007669"/>
    <property type="project" value="UniProtKB-KW"/>
</dbReference>
<keyword evidence="6" id="KW-0732">Signal</keyword>
<dbReference type="SUPFAM" id="SSF53474">
    <property type="entry name" value="alpha/beta-Hydrolases"/>
    <property type="match status" value="1"/>
</dbReference>
<evidence type="ECO:0000256" key="6">
    <source>
        <dbReference type="RuleBase" id="RU361235"/>
    </source>
</evidence>
<dbReference type="STRING" id="7102.A0A2A4J3L3"/>
<keyword evidence="2" id="KW-0719">Serine esterase</keyword>
<protein>
    <recommendedName>
        <fullName evidence="6">Carboxylic ester hydrolase</fullName>
        <ecNumber evidence="6">3.1.1.-</ecNumber>
    </recommendedName>
</protein>
<feature type="chain" id="PRO_5011816413" description="Carboxylic ester hydrolase" evidence="6">
    <location>
        <begin position="18"/>
        <end position="571"/>
    </location>
</feature>
<keyword evidence="3 6" id="KW-0378">Hydrolase</keyword>
<dbReference type="InterPro" id="IPR002018">
    <property type="entry name" value="CarbesteraseB"/>
</dbReference>
<name>A0A2A4J3L3_HELVI</name>
<evidence type="ECO:0000256" key="2">
    <source>
        <dbReference type="ARBA" id="ARBA00022487"/>
    </source>
</evidence>
<dbReference type="Gene3D" id="3.40.50.1820">
    <property type="entry name" value="alpha/beta hydrolase"/>
    <property type="match status" value="1"/>
</dbReference>
<comment type="similarity">
    <text evidence="1 6">Belongs to the type-B carboxylesterase/lipase family.</text>
</comment>
<feature type="signal peptide" evidence="6">
    <location>
        <begin position="1"/>
        <end position="17"/>
    </location>
</feature>
<evidence type="ECO:0000256" key="4">
    <source>
        <dbReference type="ARBA" id="ARBA00023157"/>
    </source>
</evidence>
<evidence type="ECO:0000256" key="5">
    <source>
        <dbReference type="ARBA" id="ARBA00023180"/>
    </source>
</evidence>
<sequence>MWWRTCVVLVCVTAVLADEEWREVITAQGPVRGQRHPSGHLYAFYNIPYATAPKGADKFKAPLPPEARTEPLYAIERPVACPQNLSLMMQDVEITEDCLIANIFVPDTNERNLPVLVYVHGGAFLLGFGDVVRGTQLMKTKDFIMVTFNYRLGIFGFLCLGTEDVPGNAGMKDQVALLRWVNENIANFGGNPNDVTLAGFSAGSASVDLLLLSKSAKGLFHRVIPESGGNLAVFSIQRDPVEIAKIHAKDLNFINVDDIYALEEFYKSASIDLLTTDLFMDRTDSTFMFSPCVERDTDGAFLTESPLTILKKGDYDKLPMLYGFANMEGLFRLPYFETLDTWRDKMNTNFSQFLPADLTFQTEEEREEVASKVKSFYFKDQPVSNDNILGYIDFFSDVLFTHSMLWAAKLQAEAGNNQIYLYEYSFVDENDPVVPHTNVRGADHCAQTNAVMDGEDETKETPELQNMRKIIREMWHNFVKTGKPVPEGSALPSWGAAGPDRAPYMSLGVEVQQKGVLLEARTQLWAEIYEKYYLDAVPPPIPEVETGSAHRDILSLNLVTFIVIMCLTKLF</sequence>
<reference evidence="8" key="1">
    <citation type="submission" date="2017-09" db="EMBL/GenBank/DDBJ databases">
        <title>Contemporary evolution of a Lepidopteran species, Heliothis virescens, in response to modern agricultural practices.</title>
        <authorList>
            <person name="Fritz M.L."/>
            <person name="Deyonke A.M."/>
            <person name="Papanicolaou A."/>
            <person name="Micinski S."/>
            <person name="Westbrook J."/>
            <person name="Gould F."/>
        </authorList>
    </citation>
    <scope>NUCLEOTIDE SEQUENCE [LARGE SCALE GENOMIC DNA]</scope>
    <source>
        <strain evidence="8">HvINT-</strain>
        <tissue evidence="8">Whole body</tissue>
    </source>
</reference>
<proteinExistence type="inferred from homology"/>
<comment type="caution">
    <text evidence="8">The sequence shown here is derived from an EMBL/GenBank/DDBJ whole genome shotgun (WGS) entry which is preliminary data.</text>
</comment>
<accession>A0A2A4J3L3</accession>
<dbReference type="InterPro" id="IPR019826">
    <property type="entry name" value="Carboxylesterase_B_AS"/>
</dbReference>
<dbReference type="InterPro" id="IPR029058">
    <property type="entry name" value="AB_hydrolase_fold"/>
</dbReference>
<dbReference type="Pfam" id="PF00135">
    <property type="entry name" value="COesterase"/>
    <property type="match status" value="1"/>
</dbReference>
<dbReference type="PANTHER" id="PTHR11559">
    <property type="entry name" value="CARBOXYLESTERASE"/>
    <property type="match status" value="1"/>
</dbReference>
<dbReference type="PROSITE" id="PS00122">
    <property type="entry name" value="CARBOXYLESTERASE_B_1"/>
    <property type="match status" value="1"/>
</dbReference>